<dbReference type="InterPro" id="IPR036312">
    <property type="entry name" value="Bifun_inhib/LTP/seed_sf"/>
</dbReference>
<evidence type="ECO:0000256" key="8">
    <source>
        <dbReference type="ARBA" id="ARBA00023288"/>
    </source>
</evidence>
<evidence type="ECO:0000256" key="7">
    <source>
        <dbReference type="ARBA" id="ARBA00023180"/>
    </source>
</evidence>
<dbReference type="InterPro" id="IPR016140">
    <property type="entry name" value="Bifunc_inhib/LTP/seed_store"/>
</dbReference>
<evidence type="ECO:0000259" key="10">
    <source>
        <dbReference type="SMART" id="SM00499"/>
    </source>
</evidence>
<comment type="caution">
    <text evidence="11">The sequence shown here is derived from an EMBL/GenBank/DDBJ whole genome shotgun (WGS) entry which is preliminary data.</text>
</comment>
<evidence type="ECO:0000256" key="3">
    <source>
        <dbReference type="ARBA" id="ARBA00022475"/>
    </source>
</evidence>
<sequence length="200" mass="20173">MSKSKTTTTTIAGQFIIAAIFAAALPRLAAQPPAPAPMLPMSPAAPGPDMMAPSPSLDCFTYLIKLSDCLTFVESGSNLTKPDPGCCSELSTLVDTQPICLCQLLGNPGQVGLSVDVNRALQLPSVCNVTTPPVSLCAAIGIPVGDLAPSEAPSANGGSSVAASPSPGGTRDNGSSGNSLASTHHFLIGSLVAIFSTYFL</sequence>
<dbReference type="CDD" id="cd00010">
    <property type="entry name" value="AAI_LTSS"/>
    <property type="match status" value="1"/>
</dbReference>
<dbReference type="SUPFAM" id="SSF47699">
    <property type="entry name" value="Bifunctional inhibitor/lipid-transfer protein/seed storage 2S albumin"/>
    <property type="match status" value="1"/>
</dbReference>
<keyword evidence="3" id="KW-1003">Cell membrane</keyword>
<keyword evidence="6" id="KW-1015">Disulfide bond</keyword>
<dbReference type="Pfam" id="PF14368">
    <property type="entry name" value="LTP_2"/>
    <property type="match status" value="1"/>
</dbReference>
<dbReference type="FunFam" id="1.10.110.10:FF:000001">
    <property type="entry name" value="Bifunctional inhibitor/lipid-transfer protein/seed storage 2S albumin superfamily protein"/>
    <property type="match status" value="1"/>
</dbReference>
<evidence type="ECO:0000256" key="9">
    <source>
        <dbReference type="SAM" id="MobiDB-lite"/>
    </source>
</evidence>
<protein>
    <recommendedName>
        <fullName evidence="10">Bifunctional inhibitor/plant lipid transfer protein/seed storage helical domain-containing protein</fullName>
    </recommendedName>
</protein>
<organism evidence="11 12">
    <name type="scientific">Castilleja foliolosa</name>
    <dbReference type="NCBI Taxonomy" id="1961234"/>
    <lineage>
        <taxon>Eukaryota</taxon>
        <taxon>Viridiplantae</taxon>
        <taxon>Streptophyta</taxon>
        <taxon>Embryophyta</taxon>
        <taxon>Tracheophyta</taxon>
        <taxon>Spermatophyta</taxon>
        <taxon>Magnoliopsida</taxon>
        <taxon>eudicotyledons</taxon>
        <taxon>Gunneridae</taxon>
        <taxon>Pentapetalae</taxon>
        <taxon>asterids</taxon>
        <taxon>lamiids</taxon>
        <taxon>Lamiales</taxon>
        <taxon>Orobanchaceae</taxon>
        <taxon>Pedicularideae</taxon>
        <taxon>Castillejinae</taxon>
        <taxon>Castilleja</taxon>
    </lineage>
</organism>
<comment type="subcellular location">
    <subcellularLocation>
        <location evidence="1">Cell membrane</location>
        <topology evidence="1">Lipid-anchor</topology>
        <topology evidence="1">GPI-anchor</topology>
    </subcellularLocation>
</comment>
<keyword evidence="8" id="KW-0449">Lipoprotein</keyword>
<proteinExistence type="inferred from homology"/>
<dbReference type="SMART" id="SM00499">
    <property type="entry name" value="AAI"/>
    <property type="match status" value="1"/>
</dbReference>
<dbReference type="Gene3D" id="1.10.110.10">
    <property type="entry name" value="Plant lipid-transfer and hydrophobic proteins"/>
    <property type="match status" value="1"/>
</dbReference>
<accession>A0ABD3C7D7</accession>
<evidence type="ECO:0000313" key="12">
    <source>
        <dbReference type="Proteomes" id="UP001632038"/>
    </source>
</evidence>
<dbReference type="PANTHER" id="PTHR33044">
    <property type="entry name" value="BIFUNCTIONAL INHIBITOR/LIPID-TRANSFER PROTEIN/SEED STORAGE 2S ALBUMIN SUPERFAMILY PROTEIN-RELATED"/>
    <property type="match status" value="1"/>
</dbReference>
<name>A0ABD3C7D7_9LAMI</name>
<evidence type="ECO:0000256" key="6">
    <source>
        <dbReference type="ARBA" id="ARBA00023157"/>
    </source>
</evidence>
<dbReference type="InterPro" id="IPR043325">
    <property type="entry name" value="LTSS"/>
</dbReference>
<feature type="domain" description="Bifunctional inhibitor/plant lipid transfer protein/seed storage helical" evidence="10">
    <location>
        <begin position="59"/>
        <end position="137"/>
    </location>
</feature>
<reference evidence="12" key="1">
    <citation type="journal article" date="2024" name="IScience">
        <title>Strigolactones Initiate the Formation of Haustorium-like Structures in Castilleja.</title>
        <authorList>
            <person name="Buerger M."/>
            <person name="Peterson D."/>
            <person name="Chory J."/>
        </authorList>
    </citation>
    <scope>NUCLEOTIDE SEQUENCE [LARGE SCALE GENOMIC DNA]</scope>
</reference>
<keyword evidence="7" id="KW-0325">Glycoprotein</keyword>
<feature type="region of interest" description="Disordered" evidence="9">
    <location>
        <begin position="151"/>
        <end position="177"/>
    </location>
</feature>
<keyword evidence="5" id="KW-0732">Signal</keyword>
<feature type="compositionally biased region" description="Low complexity" evidence="9">
    <location>
        <begin position="152"/>
        <end position="169"/>
    </location>
</feature>
<dbReference type="Proteomes" id="UP001632038">
    <property type="component" value="Unassembled WGS sequence"/>
</dbReference>
<evidence type="ECO:0000256" key="4">
    <source>
        <dbReference type="ARBA" id="ARBA00022622"/>
    </source>
</evidence>
<dbReference type="EMBL" id="JAVIJP010000048">
    <property type="protein sequence ID" value="KAL3625725.1"/>
    <property type="molecule type" value="Genomic_DNA"/>
</dbReference>
<comment type="similarity">
    <text evidence="2">Belongs to the plant LTP family.</text>
</comment>
<gene>
    <name evidence="11" type="ORF">CASFOL_030254</name>
</gene>
<dbReference type="GO" id="GO:0005886">
    <property type="term" value="C:plasma membrane"/>
    <property type="evidence" value="ECO:0007669"/>
    <property type="project" value="UniProtKB-SubCell"/>
</dbReference>
<dbReference type="AlphaFoldDB" id="A0ABD3C7D7"/>
<evidence type="ECO:0000313" key="11">
    <source>
        <dbReference type="EMBL" id="KAL3625725.1"/>
    </source>
</evidence>
<dbReference type="GO" id="GO:0098552">
    <property type="term" value="C:side of membrane"/>
    <property type="evidence" value="ECO:0007669"/>
    <property type="project" value="UniProtKB-KW"/>
</dbReference>
<evidence type="ECO:0000256" key="5">
    <source>
        <dbReference type="ARBA" id="ARBA00022729"/>
    </source>
</evidence>
<evidence type="ECO:0000256" key="1">
    <source>
        <dbReference type="ARBA" id="ARBA00004609"/>
    </source>
</evidence>
<keyword evidence="12" id="KW-1185">Reference proteome</keyword>
<keyword evidence="4" id="KW-0472">Membrane</keyword>
<evidence type="ECO:0000256" key="2">
    <source>
        <dbReference type="ARBA" id="ARBA00009748"/>
    </source>
</evidence>
<keyword evidence="4" id="KW-0336">GPI-anchor</keyword>